<keyword evidence="7" id="KW-0732">Signal</keyword>
<feature type="chain" id="PRO_5012736580" evidence="7">
    <location>
        <begin position="24"/>
        <end position="1111"/>
    </location>
</feature>
<evidence type="ECO:0000313" key="10">
    <source>
        <dbReference type="Proteomes" id="UP000215002"/>
    </source>
</evidence>
<dbReference type="InterPro" id="IPR008969">
    <property type="entry name" value="CarboxyPept-like_regulatory"/>
</dbReference>
<dbReference type="Pfam" id="PF25183">
    <property type="entry name" value="OMP_b-brl_4"/>
    <property type="match status" value="1"/>
</dbReference>
<comment type="subcellular location">
    <subcellularLocation>
        <location evidence="1">Cell outer membrane</location>
        <topology evidence="1">Multi-pass membrane protein</topology>
    </subcellularLocation>
</comment>
<evidence type="ECO:0000256" key="6">
    <source>
        <dbReference type="ARBA" id="ARBA00023237"/>
    </source>
</evidence>
<dbReference type="Pfam" id="PF13620">
    <property type="entry name" value="CarboxypepD_reg"/>
    <property type="match status" value="1"/>
</dbReference>
<reference evidence="9 10" key="1">
    <citation type="submission" date="2017-08" db="EMBL/GenBank/DDBJ databases">
        <title>Complete genome sequence of Mucilaginibacter sp. strain BJC16-A31.</title>
        <authorList>
            <consortium name="Henan University of Science and Technology"/>
            <person name="You X."/>
        </authorList>
    </citation>
    <scope>NUCLEOTIDE SEQUENCE [LARGE SCALE GENOMIC DNA]</scope>
    <source>
        <strain evidence="9 10">BJC16-A31</strain>
    </source>
</reference>
<dbReference type="InterPro" id="IPR057601">
    <property type="entry name" value="Oar-like_b-barrel"/>
</dbReference>
<keyword evidence="2" id="KW-0813">Transport</keyword>
<keyword evidence="6" id="KW-0998">Cell outer membrane</keyword>
<evidence type="ECO:0000256" key="3">
    <source>
        <dbReference type="ARBA" id="ARBA00022452"/>
    </source>
</evidence>
<evidence type="ECO:0000256" key="1">
    <source>
        <dbReference type="ARBA" id="ARBA00004571"/>
    </source>
</evidence>
<dbReference type="KEGG" id="muc:MuYL_3184"/>
<dbReference type="InterPro" id="IPR036942">
    <property type="entry name" value="Beta-barrel_TonB_sf"/>
</dbReference>
<dbReference type="GO" id="GO:0044718">
    <property type="term" value="P:siderophore transmembrane transport"/>
    <property type="evidence" value="ECO:0007669"/>
    <property type="project" value="TreeGrafter"/>
</dbReference>
<dbReference type="AlphaFoldDB" id="A0A223NYU7"/>
<dbReference type="Gene3D" id="2.60.40.1120">
    <property type="entry name" value="Carboxypeptidase-like, regulatory domain"/>
    <property type="match status" value="1"/>
</dbReference>
<dbReference type="OrthoDB" id="9768147at2"/>
<dbReference type="EMBL" id="CP022743">
    <property type="protein sequence ID" value="ASU35069.1"/>
    <property type="molecule type" value="Genomic_DNA"/>
</dbReference>
<evidence type="ECO:0000256" key="7">
    <source>
        <dbReference type="SAM" id="SignalP"/>
    </source>
</evidence>
<dbReference type="PANTHER" id="PTHR30069">
    <property type="entry name" value="TONB-DEPENDENT OUTER MEMBRANE RECEPTOR"/>
    <property type="match status" value="1"/>
</dbReference>
<dbReference type="InterPro" id="IPR039426">
    <property type="entry name" value="TonB-dep_rcpt-like"/>
</dbReference>
<keyword evidence="9" id="KW-0675">Receptor</keyword>
<evidence type="ECO:0000256" key="4">
    <source>
        <dbReference type="ARBA" id="ARBA00022692"/>
    </source>
</evidence>
<dbReference type="SUPFAM" id="SSF49464">
    <property type="entry name" value="Carboxypeptidase regulatory domain-like"/>
    <property type="match status" value="1"/>
</dbReference>
<organism evidence="9 10">
    <name type="scientific">Mucilaginibacter xinganensis</name>
    <dbReference type="NCBI Taxonomy" id="1234841"/>
    <lineage>
        <taxon>Bacteria</taxon>
        <taxon>Pseudomonadati</taxon>
        <taxon>Bacteroidota</taxon>
        <taxon>Sphingobacteriia</taxon>
        <taxon>Sphingobacteriales</taxon>
        <taxon>Sphingobacteriaceae</taxon>
        <taxon>Mucilaginibacter</taxon>
    </lineage>
</organism>
<feature type="signal peptide" evidence="7">
    <location>
        <begin position="1"/>
        <end position="23"/>
    </location>
</feature>
<evidence type="ECO:0000256" key="5">
    <source>
        <dbReference type="ARBA" id="ARBA00023136"/>
    </source>
</evidence>
<accession>A0A223NYU7</accession>
<keyword evidence="5" id="KW-0472">Membrane</keyword>
<dbReference type="Proteomes" id="UP000215002">
    <property type="component" value="Chromosome"/>
</dbReference>
<protein>
    <submittedName>
        <fullName evidence="9">TonB-dependent receptor</fullName>
    </submittedName>
</protein>
<dbReference type="GO" id="GO:0009279">
    <property type="term" value="C:cell outer membrane"/>
    <property type="evidence" value="ECO:0007669"/>
    <property type="project" value="UniProtKB-SubCell"/>
</dbReference>
<evidence type="ECO:0000313" key="9">
    <source>
        <dbReference type="EMBL" id="ASU35069.1"/>
    </source>
</evidence>
<dbReference type="Gene3D" id="2.40.170.20">
    <property type="entry name" value="TonB-dependent receptor, beta-barrel domain"/>
    <property type="match status" value="1"/>
</dbReference>
<keyword evidence="4" id="KW-0812">Transmembrane</keyword>
<feature type="domain" description="TonB-dependent transporter Oar-like beta-barrel" evidence="8">
    <location>
        <begin position="237"/>
        <end position="1057"/>
    </location>
</feature>
<dbReference type="SUPFAM" id="SSF56935">
    <property type="entry name" value="Porins"/>
    <property type="match status" value="1"/>
</dbReference>
<dbReference type="RefSeq" id="WP_094571320.1">
    <property type="nucleotide sequence ID" value="NZ_CP022743.1"/>
</dbReference>
<keyword evidence="10" id="KW-1185">Reference proteome</keyword>
<name>A0A223NYU7_9SPHI</name>
<proteinExistence type="predicted"/>
<dbReference type="PANTHER" id="PTHR30069:SF46">
    <property type="entry name" value="OAR PROTEIN"/>
    <property type="match status" value="1"/>
</dbReference>
<gene>
    <name evidence="9" type="ORF">MuYL_3184</name>
</gene>
<keyword evidence="3" id="KW-1134">Transmembrane beta strand</keyword>
<sequence>MRKFLLFILLAGITFFISKDVSAQGVTTASVNGIVTDNKGPIPGATVSITHIPTGTVYSTVTRADGRFNLPNLRVGGPYTFKVTFIGYKDNIQENITLSIGQDQKLDTRLEDNTTALGEVVIRGSQGKVINSSRTGARETINRQQIENLPTINRSLADFTKLTPSANGLSFGGRSSNFNNITVDGALFNNSFGLSGTLGGQTNSQPISLDAIDQIQVDIAPFDVRQGNFTGAGVNTVVKSGTNTIKGTVYDYLRSTGLTGYNAAGTQITKTPFNYHQVGASIGGPIIKNKLFFFVSGEEERISQPYSSYVATGSGASGNVSLADAATLDAIKNKLITDYGYNPGAYQGYNLATYSNKLTAKIDWNIDKNNVLSAKYFYLKSYADQPPSNSGTIGVNTPTRSAGINTLPFFGAGYRINNNFNIGIVELDTRINDKLSNRLTVGYSALRDFRASSGSSAIPMVDIGNGQFDATTGKISALTTSFGYELYTAGNLLNTNIGQFSDDLTLYAGKHEITFGTNDQIQSYTNGFAPDYNGQYTFNSSADFLSGAPAASYAYRYSALPSGAFPYAKIKASIFSVYVQDKYHVTDKFILTYGLRADYDVFPTSLAQNNNAAALTFQGGYANGIHVDPSKLPSNRVLVSPRVGFNWDVFGDQTTQVRGGSGIFAGTVPFVWISNQASNNGLLFSSGTITKGVASNTPAQNAQLIFNPNVNANRPAPGAVAANTSYELDVANPNLKYPEIWRTNLAIDHRLPGGIIATVEGAYTKDINAIYHQNLVLSNSFTTLAGPEGQIRYTSKNITPAAAAATAQNPSITGLYYMTNTSKGYSYFVTGQLQKSFSNGIYANVAYTHSGAKDVNDGGSTASTIWSTRYVAGNPNADNLSNSSYVQPNRVIASVFYKKDYAGHAATSVGLLFEMANNGAVSYITGGDPNNDGATNDLMFVPKSQSDIILVPNNTDPTKGPIDTRDAATQWSQLNNFINQDKYLSKHRGEFTARNGVILPYFKRVDLKIVQDFYVKVGKSKNTIEVSFDMINVGNFLNKNWGNYQTTYTGVNFGSVTLLNYKGLDAATGRPTYSFPYLNAAKGVPVTESFVNGTSQLSRWQGQLGLRYIFN</sequence>
<evidence type="ECO:0000259" key="8">
    <source>
        <dbReference type="Pfam" id="PF25183"/>
    </source>
</evidence>
<dbReference type="GO" id="GO:0015344">
    <property type="term" value="F:siderophore uptake transmembrane transporter activity"/>
    <property type="evidence" value="ECO:0007669"/>
    <property type="project" value="TreeGrafter"/>
</dbReference>
<evidence type="ECO:0000256" key="2">
    <source>
        <dbReference type="ARBA" id="ARBA00022448"/>
    </source>
</evidence>